<gene>
    <name evidence="2" type="ORF">Pfra01_001192500</name>
</gene>
<dbReference type="OrthoDB" id="64071at2759"/>
<evidence type="ECO:0000313" key="3">
    <source>
        <dbReference type="Proteomes" id="UP001165121"/>
    </source>
</evidence>
<dbReference type="AlphaFoldDB" id="A0A9W7CR87"/>
<keyword evidence="3" id="KW-1185">Reference proteome</keyword>
<evidence type="ECO:0000313" key="2">
    <source>
        <dbReference type="EMBL" id="GMF39743.1"/>
    </source>
</evidence>
<proteinExistence type="predicted"/>
<evidence type="ECO:0000256" key="1">
    <source>
        <dbReference type="SAM" id="MobiDB-lite"/>
    </source>
</evidence>
<comment type="caution">
    <text evidence="2">The sequence shown here is derived from an EMBL/GenBank/DDBJ whole genome shotgun (WGS) entry which is preliminary data.</text>
</comment>
<organism evidence="2 3">
    <name type="scientific">Phytophthora fragariaefolia</name>
    <dbReference type="NCBI Taxonomy" id="1490495"/>
    <lineage>
        <taxon>Eukaryota</taxon>
        <taxon>Sar</taxon>
        <taxon>Stramenopiles</taxon>
        <taxon>Oomycota</taxon>
        <taxon>Peronosporomycetes</taxon>
        <taxon>Peronosporales</taxon>
        <taxon>Peronosporaceae</taxon>
        <taxon>Phytophthora</taxon>
    </lineage>
</organism>
<dbReference type="Proteomes" id="UP001165121">
    <property type="component" value="Unassembled WGS sequence"/>
</dbReference>
<protein>
    <submittedName>
        <fullName evidence="2">Unnamed protein product</fullName>
    </submittedName>
</protein>
<feature type="compositionally biased region" description="Polar residues" evidence="1">
    <location>
        <begin position="9"/>
        <end position="20"/>
    </location>
</feature>
<accession>A0A9W7CR87</accession>
<reference evidence="2" key="1">
    <citation type="submission" date="2023-04" db="EMBL/GenBank/DDBJ databases">
        <title>Phytophthora fragariaefolia NBRC 109709.</title>
        <authorList>
            <person name="Ichikawa N."/>
            <person name="Sato H."/>
            <person name="Tonouchi N."/>
        </authorList>
    </citation>
    <scope>NUCLEOTIDE SEQUENCE</scope>
    <source>
        <strain evidence="2">NBRC 109709</strain>
    </source>
</reference>
<sequence>MARFGAESCRSQGSDNQTPSPVIPHVVDKYDPDHPDADWGGYNLTYDEEGGIIPREPADNSTITGRKMFEPQQNSSTDQVPGIPFQSAVYQVMQVVAAGRYQGVGLIHADLCWRVSANLLQQRILAGSPREFSGMGTRSPSRADSEHLMICRPPERHLTESFANPTSKTLLAEN</sequence>
<feature type="region of interest" description="Disordered" evidence="1">
    <location>
        <begin position="1"/>
        <end position="31"/>
    </location>
</feature>
<name>A0A9W7CR87_9STRA</name>
<dbReference type="EMBL" id="BSXT01001184">
    <property type="protein sequence ID" value="GMF39743.1"/>
    <property type="molecule type" value="Genomic_DNA"/>
</dbReference>